<name>A0A1I7UW42_9PELO</name>
<evidence type="ECO:0000313" key="4">
    <source>
        <dbReference type="WBParaSite" id="Csp11.Scaffold630.g19939.t1"/>
    </source>
</evidence>
<reference evidence="4" key="1">
    <citation type="submission" date="2016-11" db="UniProtKB">
        <authorList>
            <consortium name="WormBaseParasite"/>
        </authorList>
    </citation>
    <scope>IDENTIFICATION</scope>
</reference>
<feature type="domain" description="T20D4.11-like" evidence="2">
    <location>
        <begin position="54"/>
        <end position="181"/>
    </location>
</feature>
<dbReference type="Proteomes" id="UP000095282">
    <property type="component" value="Unplaced"/>
</dbReference>
<feature type="chain" id="PRO_5009309439" evidence="1">
    <location>
        <begin position="20"/>
        <end position="262"/>
    </location>
</feature>
<dbReference type="eggNOG" id="ENOG502TJPB">
    <property type="taxonomic scope" value="Eukaryota"/>
</dbReference>
<keyword evidence="1" id="KW-0732">Signal</keyword>
<organism evidence="3 4">
    <name type="scientific">Caenorhabditis tropicalis</name>
    <dbReference type="NCBI Taxonomy" id="1561998"/>
    <lineage>
        <taxon>Eukaryota</taxon>
        <taxon>Metazoa</taxon>
        <taxon>Ecdysozoa</taxon>
        <taxon>Nematoda</taxon>
        <taxon>Chromadorea</taxon>
        <taxon>Rhabditida</taxon>
        <taxon>Rhabditina</taxon>
        <taxon>Rhabditomorpha</taxon>
        <taxon>Rhabditoidea</taxon>
        <taxon>Rhabditidae</taxon>
        <taxon>Peloderinae</taxon>
        <taxon>Caenorhabditis</taxon>
    </lineage>
</organism>
<sequence>MVHLSRLLLLSGLLYLGSAVEYNINDKCGFWTATKLLVQCRSAFYNVLSMEVPKTVQQFSEKKKAEYRQFCETTSCYNNFECEEIKRWKRDIDESCEFVSYWDSDTTLCLKSFFRKAYWAQSSEENSCLREYSFSDNDVNKRREAFTNGKLCFIKYVRDHCTSTILDYFNYDNYNRFIESLVSPFKTCESAKKYLDGLRCNHLMNEYNNRVNILDGQQSNVTFVTEFRKICRDYEGCRLCGSGFESITRNCEILETQYPRST</sequence>
<protein>
    <submittedName>
        <fullName evidence="4">DUF19 domain-containing protein</fullName>
    </submittedName>
</protein>
<keyword evidence="3" id="KW-1185">Reference proteome</keyword>
<evidence type="ECO:0000313" key="3">
    <source>
        <dbReference type="Proteomes" id="UP000095282"/>
    </source>
</evidence>
<accession>A0A1I7UW42</accession>
<feature type="signal peptide" evidence="1">
    <location>
        <begin position="1"/>
        <end position="19"/>
    </location>
</feature>
<evidence type="ECO:0000256" key="1">
    <source>
        <dbReference type="SAM" id="SignalP"/>
    </source>
</evidence>
<dbReference type="AlphaFoldDB" id="A0A1I7UW42"/>
<evidence type="ECO:0000259" key="2">
    <source>
        <dbReference type="Pfam" id="PF01579"/>
    </source>
</evidence>
<dbReference type="PANTHER" id="PTHR31897">
    <property type="entry name" value="PROTEIN CBG17011-RELATED"/>
    <property type="match status" value="1"/>
</dbReference>
<dbReference type="Pfam" id="PF01579">
    <property type="entry name" value="DUF19"/>
    <property type="match status" value="1"/>
</dbReference>
<dbReference type="WBParaSite" id="Csp11.Scaffold630.g19939.t1">
    <property type="protein sequence ID" value="Csp11.Scaffold630.g19939.t1"/>
    <property type="gene ID" value="Csp11.Scaffold630.g19939"/>
</dbReference>
<proteinExistence type="predicted"/>
<dbReference type="InterPro" id="IPR002542">
    <property type="entry name" value="T20D4.11-like_dom"/>
</dbReference>